<dbReference type="SUPFAM" id="SSF54637">
    <property type="entry name" value="Thioesterase/thiol ester dehydrase-isomerase"/>
    <property type="match status" value="1"/>
</dbReference>
<sequence>MTSTSDNARLEKFRRDISNPLKLKLFMLRRLPMAYLAGLRVAELTAERATVTVPYKYLTQNPFRSIYFACLSMAAELASGLLSMMHVQAGPPVSMLVVGLEADFSKKAVGLIRFTSTDGAAIGQAIAESRATGEGRTVVCTSTGLDAAGDVVAVFRITWSFRAKK</sequence>
<reference evidence="1 2" key="1">
    <citation type="submission" date="2018-12" db="EMBL/GenBank/DDBJ databases">
        <authorList>
            <person name="Feng G."/>
            <person name="Zhu H."/>
        </authorList>
    </citation>
    <scope>NUCLEOTIDE SEQUENCE [LARGE SCALE GENOMIC DNA]</scope>
    <source>
        <strain evidence="1 2">LMG 26000</strain>
    </source>
</reference>
<dbReference type="Gene3D" id="3.10.129.10">
    <property type="entry name" value="Hotdog Thioesterase"/>
    <property type="match status" value="1"/>
</dbReference>
<dbReference type="InterPro" id="IPR029069">
    <property type="entry name" value="HotDog_dom_sf"/>
</dbReference>
<proteinExistence type="predicted"/>
<dbReference type="OrthoDB" id="9153186at2"/>
<accession>A0A3R9MQF3</accession>
<dbReference type="EMBL" id="RWIU01000001">
    <property type="protein sequence ID" value="RSK45991.1"/>
    <property type="molecule type" value="Genomic_DNA"/>
</dbReference>
<dbReference type="Proteomes" id="UP000270291">
    <property type="component" value="Unassembled WGS sequence"/>
</dbReference>
<dbReference type="AlphaFoldDB" id="A0A3R9MQF3"/>
<dbReference type="InterPro" id="IPR027961">
    <property type="entry name" value="DUF4442"/>
</dbReference>
<protein>
    <submittedName>
        <fullName evidence="1">DUF4442 domain-containing protein</fullName>
    </submittedName>
</protein>
<comment type="caution">
    <text evidence="1">The sequence shown here is derived from an EMBL/GenBank/DDBJ whole genome shotgun (WGS) entry which is preliminary data.</text>
</comment>
<evidence type="ECO:0000313" key="1">
    <source>
        <dbReference type="EMBL" id="RSK45991.1"/>
    </source>
</evidence>
<gene>
    <name evidence="1" type="ORF">EI293_02105</name>
</gene>
<dbReference type="RefSeq" id="WP_125435266.1">
    <property type="nucleotide sequence ID" value="NZ_RWIU01000001.1"/>
</dbReference>
<organism evidence="1 2">
    <name type="scientific">Hymenobacter perfusus</name>
    <dbReference type="NCBI Taxonomy" id="1236770"/>
    <lineage>
        <taxon>Bacteria</taxon>
        <taxon>Pseudomonadati</taxon>
        <taxon>Bacteroidota</taxon>
        <taxon>Cytophagia</taxon>
        <taxon>Cytophagales</taxon>
        <taxon>Hymenobacteraceae</taxon>
        <taxon>Hymenobacter</taxon>
    </lineage>
</organism>
<keyword evidence="2" id="KW-1185">Reference proteome</keyword>
<name>A0A3R9MQF3_9BACT</name>
<dbReference type="Pfam" id="PF14539">
    <property type="entry name" value="DUF4442"/>
    <property type="match status" value="1"/>
</dbReference>
<evidence type="ECO:0000313" key="2">
    <source>
        <dbReference type="Proteomes" id="UP000270291"/>
    </source>
</evidence>